<dbReference type="AlphaFoldDB" id="A0AA86SEJ9"/>
<name>A0AA86SEJ9_9FABA</name>
<keyword evidence="2" id="KW-1185">Reference proteome</keyword>
<organism evidence="1 2">
    <name type="scientific">Sphenostylis stenocarpa</name>
    <dbReference type="NCBI Taxonomy" id="92480"/>
    <lineage>
        <taxon>Eukaryota</taxon>
        <taxon>Viridiplantae</taxon>
        <taxon>Streptophyta</taxon>
        <taxon>Embryophyta</taxon>
        <taxon>Tracheophyta</taxon>
        <taxon>Spermatophyta</taxon>
        <taxon>Magnoliopsida</taxon>
        <taxon>eudicotyledons</taxon>
        <taxon>Gunneridae</taxon>
        <taxon>Pentapetalae</taxon>
        <taxon>rosids</taxon>
        <taxon>fabids</taxon>
        <taxon>Fabales</taxon>
        <taxon>Fabaceae</taxon>
        <taxon>Papilionoideae</taxon>
        <taxon>50 kb inversion clade</taxon>
        <taxon>NPAAA clade</taxon>
        <taxon>indigoferoid/millettioid clade</taxon>
        <taxon>Phaseoleae</taxon>
        <taxon>Sphenostylis</taxon>
    </lineage>
</organism>
<proteinExistence type="predicted"/>
<evidence type="ECO:0000313" key="2">
    <source>
        <dbReference type="Proteomes" id="UP001189624"/>
    </source>
</evidence>
<evidence type="ECO:0000313" key="1">
    <source>
        <dbReference type="EMBL" id="CAJ1904142.1"/>
    </source>
</evidence>
<reference evidence="1" key="1">
    <citation type="submission" date="2023-10" db="EMBL/GenBank/DDBJ databases">
        <authorList>
            <person name="Domelevo Entfellner J.-B."/>
        </authorList>
    </citation>
    <scope>NUCLEOTIDE SEQUENCE</scope>
</reference>
<dbReference type="Gramene" id="rna-AYBTSS11_LOCUS3251">
    <property type="protein sequence ID" value="CAJ1904142.1"/>
    <property type="gene ID" value="gene-AYBTSS11_LOCUS3251"/>
</dbReference>
<sequence>MEYQNGPSIIQVIKQNIAEKQAGKSEMYIFWTLSTLRSLPWGRKLRSYNDILQRIHNITHLVKLGKGHGMHDIETLPDLETELLGQRNAQSCMQNSALSPRAIHDVASSKAQAYSKLHQPMSHNGNLHQLAKSCSWSYLSPE</sequence>
<dbReference type="Proteomes" id="UP001189624">
    <property type="component" value="Chromosome 1"/>
</dbReference>
<accession>A0AA86SEJ9</accession>
<protein>
    <submittedName>
        <fullName evidence="1">Uncharacterized protein</fullName>
    </submittedName>
</protein>
<gene>
    <name evidence="1" type="ORF">AYBTSS11_LOCUS3251</name>
</gene>
<dbReference type="EMBL" id="OY731398">
    <property type="protein sequence ID" value="CAJ1904142.1"/>
    <property type="molecule type" value="Genomic_DNA"/>
</dbReference>